<evidence type="ECO:0000313" key="1">
    <source>
        <dbReference type="EMBL" id="KAJ0013540.1"/>
    </source>
</evidence>
<reference evidence="2" key="1">
    <citation type="journal article" date="2023" name="G3 (Bethesda)">
        <title>Genome assembly and association tests identify interacting loci associated with vigor, precocity, and sex in interspecific pistachio rootstocks.</title>
        <authorList>
            <person name="Palmer W."/>
            <person name="Jacygrad E."/>
            <person name="Sagayaradj S."/>
            <person name="Cavanaugh K."/>
            <person name="Han R."/>
            <person name="Bertier L."/>
            <person name="Beede B."/>
            <person name="Kafkas S."/>
            <person name="Golino D."/>
            <person name="Preece J."/>
            <person name="Michelmore R."/>
        </authorList>
    </citation>
    <scope>NUCLEOTIDE SEQUENCE [LARGE SCALE GENOMIC DNA]</scope>
</reference>
<name>A0ACC0X8I0_9ROSI</name>
<evidence type="ECO:0000313" key="2">
    <source>
        <dbReference type="Proteomes" id="UP001163603"/>
    </source>
</evidence>
<protein>
    <submittedName>
        <fullName evidence="1">Uncharacterized protein</fullName>
    </submittedName>
</protein>
<sequence>MDSHFKFLNLQKNEWDRVISIYECWEVSNDVASKFYQVVRRCYWYVNQWVEHISDSFSEQWIDRTWILYIYIYIKSANSNMSSSN</sequence>
<proteinExistence type="predicted"/>
<gene>
    <name evidence="1" type="ORF">Pint_19532</name>
</gene>
<accession>A0ACC0X8I0</accession>
<dbReference type="Proteomes" id="UP001163603">
    <property type="component" value="Chromosome 13"/>
</dbReference>
<organism evidence="1 2">
    <name type="scientific">Pistacia integerrima</name>
    <dbReference type="NCBI Taxonomy" id="434235"/>
    <lineage>
        <taxon>Eukaryota</taxon>
        <taxon>Viridiplantae</taxon>
        <taxon>Streptophyta</taxon>
        <taxon>Embryophyta</taxon>
        <taxon>Tracheophyta</taxon>
        <taxon>Spermatophyta</taxon>
        <taxon>Magnoliopsida</taxon>
        <taxon>eudicotyledons</taxon>
        <taxon>Gunneridae</taxon>
        <taxon>Pentapetalae</taxon>
        <taxon>rosids</taxon>
        <taxon>malvids</taxon>
        <taxon>Sapindales</taxon>
        <taxon>Anacardiaceae</taxon>
        <taxon>Pistacia</taxon>
    </lineage>
</organism>
<keyword evidence="2" id="KW-1185">Reference proteome</keyword>
<dbReference type="EMBL" id="CM047748">
    <property type="protein sequence ID" value="KAJ0013540.1"/>
    <property type="molecule type" value="Genomic_DNA"/>
</dbReference>
<comment type="caution">
    <text evidence="1">The sequence shown here is derived from an EMBL/GenBank/DDBJ whole genome shotgun (WGS) entry which is preliminary data.</text>
</comment>